<keyword evidence="8" id="KW-1185">Reference proteome</keyword>
<evidence type="ECO:0000256" key="2">
    <source>
        <dbReference type="ARBA" id="ARBA00022630"/>
    </source>
</evidence>
<dbReference type="PANTHER" id="PTHR43656:SF2">
    <property type="entry name" value="BINDING OXIDOREDUCTASE, PUTATIVE (AFU_ORTHOLOGUE AFUA_2G08260)-RELATED"/>
    <property type="match status" value="1"/>
</dbReference>
<keyword evidence="2" id="KW-0285">Flavoprotein</keyword>
<dbReference type="RefSeq" id="XP_052944851.1">
    <property type="nucleotide sequence ID" value="XM_053086966.1"/>
</dbReference>
<name>A0AA38H8V2_9TREE</name>
<keyword evidence="5" id="KW-0812">Transmembrane</keyword>
<dbReference type="AlphaFoldDB" id="A0AA38H8V2"/>
<dbReference type="PANTHER" id="PTHR43656">
    <property type="entry name" value="BINDING OXIDOREDUCTASE, PUTATIVE (AFU_ORTHOLOGUE AFUA_2G08260)-RELATED"/>
    <property type="match status" value="1"/>
</dbReference>
<dbReference type="InterPro" id="IPR001155">
    <property type="entry name" value="OxRdtase_FMN_N"/>
</dbReference>
<dbReference type="InterPro" id="IPR051799">
    <property type="entry name" value="NADH_flavin_oxidoreductase"/>
</dbReference>
<dbReference type="InterPro" id="IPR013785">
    <property type="entry name" value="Aldolase_TIM"/>
</dbReference>
<evidence type="ECO:0000256" key="1">
    <source>
        <dbReference type="ARBA" id="ARBA00005979"/>
    </source>
</evidence>
<evidence type="ECO:0000313" key="7">
    <source>
        <dbReference type="EMBL" id="KAI9635074.1"/>
    </source>
</evidence>
<feature type="domain" description="NADH:flavin oxidoreductase/NADH oxidase N-terminal" evidence="6">
    <location>
        <begin position="19"/>
        <end position="372"/>
    </location>
</feature>
<reference evidence="7" key="1">
    <citation type="journal article" date="2022" name="G3 (Bethesda)">
        <title>High quality genome of the basidiomycete yeast Dioszegia hungarica PDD-24b-2 isolated from cloud water.</title>
        <authorList>
            <person name="Jarrige D."/>
            <person name="Haridas S."/>
            <person name="Bleykasten-Grosshans C."/>
            <person name="Joly M."/>
            <person name="Nadalig T."/>
            <person name="Sancelme M."/>
            <person name="Vuilleumier S."/>
            <person name="Grigoriev I.V."/>
            <person name="Amato P."/>
            <person name="Bringel F."/>
        </authorList>
    </citation>
    <scope>NUCLEOTIDE SEQUENCE</scope>
    <source>
        <strain evidence="7">PDD-24b-2</strain>
    </source>
</reference>
<feature type="transmembrane region" description="Helical" evidence="5">
    <location>
        <begin position="446"/>
        <end position="467"/>
    </location>
</feature>
<organism evidence="7 8">
    <name type="scientific">Dioszegia hungarica</name>
    <dbReference type="NCBI Taxonomy" id="4972"/>
    <lineage>
        <taxon>Eukaryota</taxon>
        <taxon>Fungi</taxon>
        <taxon>Dikarya</taxon>
        <taxon>Basidiomycota</taxon>
        <taxon>Agaricomycotina</taxon>
        <taxon>Tremellomycetes</taxon>
        <taxon>Tremellales</taxon>
        <taxon>Bulleribasidiaceae</taxon>
        <taxon>Dioszegia</taxon>
    </lineage>
</organism>
<evidence type="ECO:0000259" key="6">
    <source>
        <dbReference type="Pfam" id="PF00724"/>
    </source>
</evidence>
<dbReference type="GeneID" id="77726167"/>
<evidence type="ECO:0000256" key="5">
    <source>
        <dbReference type="SAM" id="Phobius"/>
    </source>
</evidence>
<comment type="caution">
    <text evidence="7">The sequence shown here is derived from an EMBL/GenBank/DDBJ whole genome shotgun (WGS) entry which is preliminary data.</text>
</comment>
<accession>A0AA38H8V2</accession>
<protein>
    <recommendedName>
        <fullName evidence="6">NADH:flavin oxidoreductase/NADH oxidase N-terminal domain-containing protein</fullName>
    </recommendedName>
</protein>
<dbReference type="GO" id="GO:0010181">
    <property type="term" value="F:FMN binding"/>
    <property type="evidence" value="ECO:0007669"/>
    <property type="project" value="InterPro"/>
</dbReference>
<evidence type="ECO:0000313" key="8">
    <source>
        <dbReference type="Proteomes" id="UP001164286"/>
    </source>
</evidence>
<keyword evidence="3" id="KW-0288">FMN</keyword>
<evidence type="ECO:0000256" key="4">
    <source>
        <dbReference type="ARBA" id="ARBA00023002"/>
    </source>
</evidence>
<dbReference type="Pfam" id="PF00724">
    <property type="entry name" value="Oxidored_FMN"/>
    <property type="match status" value="1"/>
</dbReference>
<dbReference type="Gene3D" id="3.20.20.70">
    <property type="entry name" value="Aldolase class I"/>
    <property type="match status" value="1"/>
</dbReference>
<keyword evidence="5" id="KW-0472">Membrane</keyword>
<dbReference type="SUPFAM" id="SSF51395">
    <property type="entry name" value="FMN-linked oxidoreductases"/>
    <property type="match status" value="1"/>
</dbReference>
<keyword evidence="4" id="KW-0560">Oxidoreductase</keyword>
<sequence>MSKIELIASSLELPNGAVIPNRLVKVAMEEGIGHGGGLPGRRHCELYRRWGEGGWGMLISGNVQVDPRHLATPHDRTIPSTSQHTISAYSALRFATLSSLPPDTKAPLLIMQISHAGLQSSSTIGASRLPWVPAIGPSSMRPNTGNSWAGKVVGRTLWPTKSRQIVDFAEWEGIVQKFVDAAVVAEKAGWEGVQVHSAHGYLLAEYLSPLTNPNPLPLPGVHWKIPVRLHLLFLILRGVHAATRREFIKAIKINCSDFVQGGLDEAQSAEIIKEIVSWRMVDVLEVSGGNYSNPGIVAFTDSQRPTSSRQALFSHFTSALLPSLPSPPEGPAIILTGSIHSRELIHSSLETRTCDLVGIGRPSCIYPALPRDVILNIDVPDEEAVFGGYHIRGGDWVKQALGGEKSSGKKASKGIPLVGAGVSTFWHEWQMCRLGRGVEPDINMSWLGAALWEGVVFAVIGAVLGVFRRK</sequence>
<keyword evidence="5" id="KW-1133">Transmembrane helix</keyword>
<gene>
    <name evidence="7" type="ORF">MKK02DRAFT_24991</name>
</gene>
<comment type="similarity">
    <text evidence="1">Belongs to the NADH:flavin oxidoreductase/NADH oxidase family.</text>
</comment>
<dbReference type="EMBL" id="JAKWFO010000005">
    <property type="protein sequence ID" value="KAI9635074.1"/>
    <property type="molecule type" value="Genomic_DNA"/>
</dbReference>
<evidence type="ECO:0000256" key="3">
    <source>
        <dbReference type="ARBA" id="ARBA00022643"/>
    </source>
</evidence>
<dbReference type="Proteomes" id="UP001164286">
    <property type="component" value="Unassembled WGS sequence"/>
</dbReference>
<dbReference type="GO" id="GO:0016491">
    <property type="term" value="F:oxidoreductase activity"/>
    <property type="evidence" value="ECO:0007669"/>
    <property type="project" value="UniProtKB-KW"/>
</dbReference>
<proteinExistence type="inferred from homology"/>